<organism evidence="2 3">
    <name type="scientific">Sphagnum jensenii</name>
    <dbReference type="NCBI Taxonomy" id="128206"/>
    <lineage>
        <taxon>Eukaryota</taxon>
        <taxon>Viridiplantae</taxon>
        <taxon>Streptophyta</taxon>
        <taxon>Embryophyta</taxon>
        <taxon>Bryophyta</taxon>
        <taxon>Sphagnophytina</taxon>
        <taxon>Sphagnopsida</taxon>
        <taxon>Sphagnales</taxon>
        <taxon>Sphagnaceae</taxon>
        <taxon>Sphagnum</taxon>
    </lineage>
</organism>
<evidence type="ECO:0000256" key="1">
    <source>
        <dbReference type="SAM" id="MobiDB-lite"/>
    </source>
</evidence>
<evidence type="ECO:0000313" key="3">
    <source>
        <dbReference type="Proteomes" id="UP001497444"/>
    </source>
</evidence>
<keyword evidence="3" id="KW-1185">Reference proteome</keyword>
<reference evidence="2" key="1">
    <citation type="submission" date="2024-02" db="EMBL/GenBank/DDBJ databases">
        <authorList>
            <consortium name="ELIXIR-Norway"/>
            <consortium name="Elixir Norway"/>
        </authorList>
    </citation>
    <scope>NUCLEOTIDE SEQUENCE</scope>
</reference>
<dbReference type="EMBL" id="OZ020106">
    <property type="protein sequence ID" value="CAK9258788.1"/>
    <property type="molecule type" value="Genomic_DNA"/>
</dbReference>
<proteinExistence type="predicted"/>
<accession>A0ABP0VWB7</accession>
<evidence type="ECO:0000313" key="2">
    <source>
        <dbReference type="EMBL" id="CAK9258788.1"/>
    </source>
</evidence>
<dbReference type="Proteomes" id="UP001497444">
    <property type="component" value="Chromosome 11"/>
</dbReference>
<gene>
    <name evidence="2" type="ORF">CSSPJE1EN1_LOCUS4266</name>
</gene>
<feature type="compositionally biased region" description="Polar residues" evidence="1">
    <location>
        <begin position="99"/>
        <end position="109"/>
    </location>
</feature>
<feature type="region of interest" description="Disordered" evidence="1">
    <location>
        <begin position="65"/>
        <end position="109"/>
    </location>
</feature>
<name>A0ABP0VWB7_9BRYO</name>
<protein>
    <submittedName>
        <fullName evidence="2">Uncharacterized protein</fullName>
    </submittedName>
</protein>
<sequence>MSVLPESSAASYTPGGVSAVTMLCTLADGYSEPQILLQQAGDQCITDQCGCAASLPNDQNLQVQDAGRQDHKDNLLRPAPAPAQTKQVRDSLMAGGRSQGQESSSHKQSTVTTILGPWSPCPSGTPAAAALVLVVQSMVKQKGLDQVLLGSSNLFLWTFNNLTCMMS</sequence>